<organism evidence="1">
    <name type="scientific">Podoviridae sp. ctZDN4</name>
    <dbReference type="NCBI Taxonomy" id="2825258"/>
    <lineage>
        <taxon>Viruses</taxon>
        <taxon>Duplodnaviria</taxon>
        <taxon>Heunggongvirae</taxon>
        <taxon>Uroviricota</taxon>
        <taxon>Caudoviricetes</taxon>
    </lineage>
</organism>
<sequence>MKLTGYYMTAVTKFADGIKTIIVFGVRTREELVKALNAAHPDEKYKLYDFSREKFSLEMAVNESTDPGYLADRLDIPKVDEVL</sequence>
<evidence type="ECO:0000313" key="1">
    <source>
        <dbReference type="EMBL" id="DAF89306.1"/>
    </source>
</evidence>
<reference evidence="1" key="1">
    <citation type="journal article" date="2021" name="Proc. Natl. Acad. Sci. U.S.A.">
        <title>A Catalog of Tens of Thousands of Viruses from Human Metagenomes Reveals Hidden Associations with Chronic Diseases.</title>
        <authorList>
            <person name="Tisza M.J."/>
            <person name="Buck C.B."/>
        </authorList>
    </citation>
    <scope>NUCLEOTIDE SEQUENCE</scope>
    <source>
        <strain evidence="1">CtZDN4</strain>
    </source>
</reference>
<accession>A0A8S5U4D4</accession>
<protein>
    <submittedName>
        <fullName evidence="1">Uncharacterized protein</fullName>
    </submittedName>
</protein>
<proteinExistence type="predicted"/>
<name>A0A8S5U4D4_9CAUD</name>
<dbReference type="EMBL" id="BK016006">
    <property type="protein sequence ID" value="DAF89306.1"/>
    <property type="molecule type" value="Genomic_DNA"/>
</dbReference>